<dbReference type="PROSITE" id="PS50046">
    <property type="entry name" value="PHYTOCHROME_2"/>
    <property type="match status" value="1"/>
</dbReference>
<name>A0A1T4MG16_9PORP</name>
<sequence length="528" mass="59384">MNKKNRLTQLLSSLIVLSALSSQPTKAQEVPKLLLYIHLTGVDVDILESYQHYFGDQGINRLIKEGTLFRNADYEYPITHPTQALATLMTGAYPTHHLIGLGTDYKTLLQSKKHRGINTSEKISPEHLTYETVGNVLLDLTQNKSRVYSIAANAQEALITSGSSASGAFWIDDISGLWASSSWYTFFPKSFSNINNGKEALRERIHALKWSGEAPTRFYLPYSREDKETSFSYSFTGGHLYKSFKKTPLVNEEITRFTKKILSDLSQSEKDFPSVVNVIYNLSSFKGSSPLSVYSIEAIDSYFRTDKTIGELLRSAETFFGQENCIVFLSTVPNTSPRTEGSSAPKTIYSFSTQRCQALTNLYLSALYGKADWVLRVTPDALYLDRALIERKGLSLREVQRKAASFVKDFEGVDYTYATRTTEEETQEVIARRLHHLLPRSTNIDVLIGLHYATKLIDQGEQRVSTYPVTIPPAYSWLIATRLGGKGREIRTPVRMVSIASTLSYILRIRPPTQAIGAPIQEILQMSK</sequence>
<gene>
    <name evidence="3" type="ORF">SAMN02745171_00757</name>
</gene>
<feature type="signal peptide" evidence="1">
    <location>
        <begin position="1"/>
        <end position="27"/>
    </location>
</feature>
<dbReference type="InterPro" id="IPR017850">
    <property type="entry name" value="Alkaline_phosphatase_core_sf"/>
</dbReference>
<dbReference type="Gene3D" id="3.30.1360.150">
    <property type="match status" value="1"/>
</dbReference>
<protein>
    <submittedName>
        <fullName evidence="3">Type I phosphodiesterase / nucleotide pyrophosphatase</fullName>
    </submittedName>
</protein>
<dbReference type="RefSeq" id="WP_078736702.1">
    <property type="nucleotide sequence ID" value="NZ_FUXE01000006.1"/>
</dbReference>
<evidence type="ECO:0000259" key="2">
    <source>
        <dbReference type="PROSITE" id="PS50046"/>
    </source>
</evidence>
<dbReference type="GO" id="GO:0004035">
    <property type="term" value="F:alkaline phosphatase activity"/>
    <property type="evidence" value="ECO:0007669"/>
    <property type="project" value="InterPro"/>
</dbReference>
<dbReference type="InterPro" id="IPR026263">
    <property type="entry name" value="Alkaline_phosphatase_prok"/>
</dbReference>
<feature type="chain" id="PRO_5013363874" evidence="1">
    <location>
        <begin position="28"/>
        <end position="528"/>
    </location>
</feature>
<dbReference type="Proteomes" id="UP000190121">
    <property type="component" value="Unassembled WGS sequence"/>
</dbReference>
<evidence type="ECO:0000313" key="4">
    <source>
        <dbReference type="Proteomes" id="UP000190121"/>
    </source>
</evidence>
<reference evidence="4" key="1">
    <citation type="submission" date="2017-02" db="EMBL/GenBank/DDBJ databases">
        <authorList>
            <person name="Varghese N."/>
            <person name="Submissions S."/>
        </authorList>
    </citation>
    <scope>NUCLEOTIDE SEQUENCE [LARGE SCALE GENOMIC DNA]</scope>
    <source>
        <strain evidence="4">ATCC 51356</strain>
    </source>
</reference>
<evidence type="ECO:0000313" key="3">
    <source>
        <dbReference type="EMBL" id="SJZ65805.1"/>
    </source>
</evidence>
<accession>A0A1T4MG16</accession>
<dbReference type="EMBL" id="FUXE01000006">
    <property type="protein sequence ID" value="SJZ65805.1"/>
    <property type="molecule type" value="Genomic_DNA"/>
</dbReference>
<dbReference type="STRING" id="29524.SAMN02745171_00757"/>
<feature type="domain" description="Phytochrome chromophore attachment site" evidence="2">
    <location>
        <begin position="395"/>
        <end position="463"/>
    </location>
</feature>
<keyword evidence="1" id="KW-0732">Signal</keyword>
<dbReference type="AlphaFoldDB" id="A0A1T4MG16"/>
<evidence type="ECO:0000256" key="1">
    <source>
        <dbReference type="SAM" id="SignalP"/>
    </source>
</evidence>
<dbReference type="InterPro" id="IPR016132">
    <property type="entry name" value="Phyto_chromo_attachment"/>
</dbReference>
<proteinExistence type="predicted"/>
<keyword evidence="4" id="KW-1185">Reference proteome</keyword>
<dbReference type="Gene3D" id="3.40.720.10">
    <property type="entry name" value="Alkaline Phosphatase, subunit A"/>
    <property type="match status" value="1"/>
</dbReference>
<dbReference type="SUPFAM" id="SSF53649">
    <property type="entry name" value="Alkaline phosphatase-like"/>
    <property type="match status" value="1"/>
</dbReference>
<dbReference type="OrthoDB" id="9766127at2"/>
<dbReference type="PIRSF" id="PIRSF031924">
    <property type="entry name" value="Pi-irrepressible_AP"/>
    <property type="match status" value="1"/>
</dbReference>
<organism evidence="3 4">
    <name type="scientific">Porphyromonas circumdentaria</name>
    <dbReference type="NCBI Taxonomy" id="29524"/>
    <lineage>
        <taxon>Bacteria</taxon>
        <taxon>Pseudomonadati</taxon>
        <taxon>Bacteroidota</taxon>
        <taxon>Bacteroidia</taxon>
        <taxon>Bacteroidales</taxon>
        <taxon>Porphyromonadaceae</taxon>
        <taxon>Porphyromonas</taxon>
    </lineage>
</organism>